<accession>A0AAV6QLN2</accession>
<organism evidence="1 2">
    <name type="scientific">Solea senegalensis</name>
    <name type="common">Senegalese sole</name>
    <dbReference type="NCBI Taxonomy" id="28829"/>
    <lineage>
        <taxon>Eukaryota</taxon>
        <taxon>Metazoa</taxon>
        <taxon>Chordata</taxon>
        <taxon>Craniata</taxon>
        <taxon>Vertebrata</taxon>
        <taxon>Euteleostomi</taxon>
        <taxon>Actinopterygii</taxon>
        <taxon>Neopterygii</taxon>
        <taxon>Teleostei</taxon>
        <taxon>Neoteleostei</taxon>
        <taxon>Acanthomorphata</taxon>
        <taxon>Carangaria</taxon>
        <taxon>Pleuronectiformes</taxon>
        <taxon>Pleuronectoidei</taxon>
        <taxon>Soleidae</taxon>
        <taxon>Solea</taxon>
    </lineage>
</organism>
<dbReference type="EMBL" id="JAGKHQ010000016">
    <property type="protein sequence ID" value="KAG7494033.1"/>
    <property type="molecule type" value="Genomic_DNA"/>
</dbReference>
<protein>
    <submittedName>
        <fullName evidence="1">Uncharacterized protein</fullName>
    </submittedName>
</protein>
<dbReference type="PANTHER" id="PTHR47331">
    <property type="entry name" value="PHD-TYPE DOMAIN-CONTAINING PROTEIN"/>
    <property type="match status" value="1"/>
</dbReference>
<name>A0AAV6QLN2_SOLSE</name>
<evidence type="ECO:0000313" key="1">
    <source>
        <dbReference type="EMBL" id="KAG7494033.1"/>
    </source>
</evidence>
<proteinExistence type="predicted"/>
<keyword evidence="2" id="KW-1185">Reference proteome</keyword>
<evidence type="ECO:0000313" key="2">
    <source>
        <dbReference type="Proteomes" id="UP000693946"/>
    </source>
</evidence>
<gene>
    <name evidence="1" type="ORF">JOB18_021650</name>
</gene>
<sequence>MSNRVMQNVRDTHTSSIIPVWVSAEGEPEHEVLVYALLDTQSDTTFILEETAKALHTTGECVQLKLTTMSSRNQVVSCRKLSGLQVRGFYSSKIVPLPVTYARDFIPANRDHIPTPGTAKAWPHLEHIADEITPLQSCDAGLLIGYNCPQALVPRQVVPGKENQPFALKTDLGRSIVGFGNPCLDYGDTFGWKLAKIIDVYPGKDGKVRKVKMLVSAANLDEKGKRISKPVHLERPIHKTVVLLEAD</sequence>
<dbReference type="PANTHER" id="PTHR47331:SF5">
    <property type="entry name" value="RIBONUCLEASE H"/>
    <property type="match status" value="1"/>
</dbReference>
<comment type="caution">
    <text evidence="1">The sequence shown here is derived from an EMBL/GenBank/DDBJ whole genome shotgun (WGS) entry which is preliminary data.</text>
</comment>
<dbReference type="Proteomes" id="UP000693946">
    <property type="component" value="Linkage Group LG4"/>
</dbReference>
<dbReference type="AlphaFoldDB" id="A0AAV6QLN2"/>
<reference evidence="1 2" key="1">
    <citation type="journal article" date="2021" name="Sci. Rep.">
        <title>Chromosome anchoring in Senegalese sole (Solea senegalensis) reveals sex-associated markers and genome rearrangements in flatfish.</title>
        <authorList>
            <person name="Guerrero-Cozar I."/>
            <person name="Gomez-Garrido J."/>
            <person name="Berbel C."/>
            <person name="Martinez-Blanch J.F."/>
            <person name="Alioto T."/>
            <person name="Claros M.G."/>
            <person name="Gagnaire P.A."/>
            <person name="Manchado M."/>
        </authorList>
    </citation>
    <scope>NUCLEOTIDE SEQUENCE [LARGE SCALE GENOMIC DNA]</scope>
    <source>
        <strain evidence="1">Sse05_10M</strain>
    </source>
</reference>